<feature type="transmembrane region" description="Helical" evidence="1">
    <location>
        <begin position="353"/>
        <end position="386"/>
    </location>
</feature>
<protein>
    <recommendedName>
        <fullName evidence="2">DUF112 domain-containing protein</fullName>
    </recommendedName>
</protein>
<feature type="domain" description="DUF112" evidence="2">
    <location>
        <begin position="19"/>
        <end position="398"/>
    </location>
</feature>
<dbReference type="InterPro" id="IPR002823">
    <property type="entry name" value="DUF112_TM"/>
</dbReference>
<evidence type="ECO:0000259" key="2">
    <source>
        <dbReference type="Pfam" id="PF01970"/>
    </source>
</evidence>
<evidence type="ECO:0000313" key="4">
    <source>
        <dbReference type="Proteomes" id="UP000451471"/>
    </source>
</evidence>
<feature type="transmembrane region" description="Helical" evidence="1">
    <location>
        <begin position="6"/>
        <end position="28"/>
    </location>
</feature>
<feature type="transmembrane region" description="Helical" evidence="1">
    <location>
        <begin position="232"/>
        <end position="262"/>
    </location>
</feature>
<gene>
    <name evidence="3" type="ORF">GQS65_20625</name>
</gene>
<evidence type="ECO:0000256" key="1">
    <source>
        <dbReference type="SAM" id="Phobius"/>
    </source>
</evidence>
<dbReference type="RefSeq" id="WP_158206505.1">
    <property type="nucleotide sequence ID" value="NZ_WSZK01000042.1"/>
</dbReference>
<dbReference type="AlphaFoldDB" id="A0A6B0GT61"/>
<reference evidence="3 4" key="1">
    <citation type="submission" date="2019-12" db="EMBL/GenBank/DDBJ databases">
        <title>Halocatena pleomorpha gen. nov. sp. nov., an extremely halophilic archaeon of family Halobacteriaceae isolated from saltpan soil.</title>
        <authorList>
            <person name="Pal Y."/>
            <person name="Verma A."/>
            <person name="Krishnamurthi S."/>
            <person name="Kumar P."/>
        </authorList>
    </citation>
    <scope>NUCLEOTIDE SEQUENCE [LARGE SCALE GENOMIC DNA]</scope>
    <source>
        <strain evidence="3 4">JCM 16495</strain>
    </source>
</reference>
<feature type="transmembrane region" description="Helical" evidence="1">
    <location>
        <begin position="316"/>
        <end position="341"/>
    </location>
</feature>
<sequence>MVPDVVVAPEFALAVCGSVLGGIALGTLSGLVPGLHANNVALLLAAGAAAAPGPPTLVACAMLAAGVVHTFLDVVPALALGVPDPAMAASALPGHRLVVEGRGEEALRLSALGSVLAVALAVPLAVPITSAMTALYPHVVANLSFVLGGIALAMVLTEPTWTGRLGATIAVGASGGLGLLTLDAPVSGPLGGSTLMPLFAGLFGVPVLLDAMDGAGVPEQDDATLALSKRSVAGLGGVGTLSGAAVGYLPGVSSAVAATLALTAVPGRYGARGFVVATSGVNTANTVFALFALFALGTPRTGVLVAVDDTVGTPSLPLSVLAVLGAALAGFALVGTLGPSYLRLVGSVDPTRLSVAVLGLLCVFAWLFAGVLGVGLLVAAGVVGLLPPRLGVKRAHLMGVLVGPLAL</sequence>
<keyword evidence="1" id="KW-0812">Transmembrane</keyword>
<dbReference type="OrthoDB" id="53365at2157"/>
<proteinExistence type="predicted"/>
<dbReference type="Proteomes" id="UP000451471">
    <property type="component" value="Unassembled WGS sequence"/>
</dbReference>
<dbReference type="Pfam" id="PF01970">
    <property type="entry name" value="TctA"/>
    <property type="match status" value="1"/>
</dbReference>
<feature type="transmembrane region" description="Helical" evidence="1">
    <location>
        <begin position="135"/>
        <end position="155"/>
    </location>
</feature>
<dbReference type="PANTHER" id="PTHR42204:SF1">
    <property type="entry name" value="INTEGRAL MEMBRANE PROTEIN"/>
    <property type="match status" value="1"/>
</dbReference>
<accession>A0A6B0GT61</accession>
<keyword evidence="1" id="KW-0472">Membrane</keyword>
<feature type="transmembrane region" description="Helical" evidence="1">
    <location>
        <begin position="161"/>
        <end position="182"/>
    </location>
</feature>
<feature type="transmembrane region" description="Helical" evidence="1">
    <location>
        <begin position="40"/>
        <end position="68"/>
    </location>
</feature>
<dbReference type="EMBL" id="WSZK01000042">
    <property type="protein sequence ID" value="MWG36859.1"/>
    <property type="molecule type" value="Genomic_DNA"/>
</dbReference>
<feature type="transmembrane region" description="Helical" evidence="1">
    <location>
        <begin position="274"/>
        <end position="296"/>
    </location>
</feature>
<feature type="transmembrane region" description="Helical" evidence="1">
    <location>
        <begin position="106"/>
        <end position="128"/>
    </location>
</feature>
<comment type="caution">
    <text evidence="3">The sequence shown here is derived from an EMBL/GenBank/DDBJ whole genome shotgun (WGS) entry which is preliminary data.</text>
</comment>
<feature type="transmembrane region" description="Helical" evidence="1">
    <location>
        <begin position="194"/>
        <end position="212"/>
    </location>
</feature>
<dbReference type="PANTHER" id="PTHR42204">
    <property type="entry name" value="INTEGRAL MEMBRANE PROTEIN"/>
    <property type="match status" value="1"/>
</dbReference>
<organism evidence="3 4">
    <name type="scientific">Halomarina oriensis</name>
    <dbReference type="NCBI Taxonomy" id="671145"/>
    <lineage>
        <taxon>Archaea</taxon>
        <taxon>Methanobacteriati</taxon>
        <taxon>Methanobacteriota</taxon>
        <taxon>Stenosarchaea group</taxon>
        <taxon>Halobacteria</taxon>
        <taxon>Halobacteriales</taxon>
        <taxon>Natronomonadaceae</taxon>
        <taxon>Halomarina</taxon>
    </lineage>
</organism>
<keyword evidence="4" id="KW-1185">Reference proteome</keyword>
<keyword evidence="1" id="KW-1133">Transmembrane helix</keyword>
<evidence type="ECO:0000313" key="3">
    <source>
        <dbReference type="EMBL" id="MWG36859.1"/>
    </source>
</evidence>
<name>A0A6B0GT61_9EURY</name>